<evidence type="ECO:0000313" key="2">
    <source>
        <dbReference type="Proteomes" id="UP001367676"/>
    </source>
</evidence>
<sequence>MLDGTYRFVGEMVTMTAENSISHRAQTVGTVVEESNFLIKLGDRGSPQMGTVLIDRVANRRHLKCETLVTNRRAEIASNKFRISKTR</sequence>
<name>A0AAN9TTP3_9HEMI</name>
<accession>A0AAN9TTP3</accession>
<dbReference type="AlphaFoldDB" id="A0AAN9TTP3"/>
<organism evidence="1 2">
    <name type="scientific">Parthenolecanium corni</name>
    <dbReference type="NCBI Taxonomy" id="536013"/>
    <lineage>
        <taxon>Eukaryota</taxon>
        <taxon>Metazoa</taxon>
        <taxon>Ecdysozoa</taxon>
        <taxon>Arthropoda</taxon>
        <taxon>Hexapoda</taxon>
        <taxon>Insecta</taxon>
        <taxon>Pterygota</taxon>
        <taxon>Neoptera</taxon>
        <taxon>Paraneoptera</taxon>
        <taxon>Hemiptera</taxon>
        <taxon>Sternorrhyncha</taxon>
        <taxon>Coccoidea</taxon>
        <taxon>Coccidae</taxon>
        <taxon>Parthenolecanium</taxon>
    </lineage>
</organism>
<reference evidence="1 2" key="1">
    <citation type="submission" date="2024-03" db="EMBL/GenBank/DDBJ databases">
        <title>Adaptation during the transition from Ophiocordyceps entomopathogen to insect associate is accompanied by gene loss and intensified selection.</title>
        <authorList>
            <person name="Ward C.M."/>
            <person name="Onetto C.A."/>
            <person name="Borneman A.R."/>
        </authorList>
    </citation>
    <scope>NUCLEOTIDE SEQUENCE [LARGE SCALE GENOMIC DNA]</scope>
    <source>
        <strain evidence="1">AWRI1</strain>
        <tissue evidence="1">Single Adult Female</tissue>
    </source>
</reference>
<proteinExistence type="predicted"/>
<evidence type="ECO:0000313" key="1">
    <source>
        <dbReference type="EMBL" id="KAK7605109.1"/>
    </source>
</evidence>
<gene>
    <name evidence="1" type="ORF">V9T40_006967</name>
</gene>
<dbReference type="EMBL" id="JBBCAQ010000002">
    <property type="protein sequence ID" value="KAK7605109.1"/>
    <property type="molecule type" value="Genomic_DNA"/>
</dbReference>
<comment type="caution">
    <text evidence="1">The sequence shown here is derived from an EMBL/GenBank/DDBJ whole genome shotgun (WGS) entry which is preliminary data.</text>
</comment>
<keyword evidence="2" id="KW-1185">Reference proteome</keyword>
<dbReference type="Proteomes" id="UP001367676">
    <property type="component" value="Unassembled WGS sequence"/>
</dbReference>
<protein>
    <submittedName>
        <fullName evidence="1">Uncharacterized protein</fullName>
    </submittedName>
</protein>